<dbReference type="EMBL" id="VTEQ01000006">
    <property type="protein sequence ID" value="TYS51450.1"/>
    <property type="molecule type" value="Genomic_DNA"/>
</dbReference>
<dbReference type="AlphaFoldDB" id="A0A5D4RKH6"/>
<evidence type="ECO:0000313" key="2">
    <source>
        <dbReference type="Proteomes" id="UP000322997"/>
    </source>
</evidence>
<proteinExistence type="predicted"/>
<name>A0A5D4RKH6_9BACI</name>
<gene>
    <name evidence="1" type="ORF">FZC83_17930</name>
</gene>
<accession>A0A5D4RKH6</accession>
<dbReference type="RefSeq" id="WP_079514112.1">
    <property type="nucleotide sequence ID" value="NZ_CP128801.1"/>
</dbReference>
<reference evidence="1 2" key="1">
    <citation type="submission" date="2019-08" db="EMBL/GenBank/DDBJ databases">
        <title>Bacillus genomes from the desert of Cuatro Cienegas, Coahuila.</title>
        <authorList>
            <person name="Olmedo-Alvarez G."/>
        </authorList>
    </citation>
    <scope>NUCLEOTIDE SEQUENCE [LARGE SCALE GENOMIC DNA]</scope>
    <source>
        <strain evidence="1 2">CH108_3D</strain>
    </source>
</reference>
<organism evidence="1 2">
    <name type="scientific">Rossellomorea marisflavi</name>
    <dbReference type="NCBI Taxonomy" id="189381"/>
    <lineage>
        <taxon>Bacteria</taxon>
        <taxon>Bacillati</taxon>
        <taxon>Bacillota</taxon>
        <taxon>Bacilli</taxon>
        <taxon>Bacillales</taxon>
        <taxon>Bacillaceae</taxon>
        <taxon>Rossellomorea</taxon>
    </lineage>
</organism>
<evidence type="ECO:0000313" key="1">
    <source>
        <dbReference type="EMBL" id="TYS51450.1"/>
    </source>
</evidence>
<protein>
    <submittedName>
        <fullName evidence="1">Uncharacterized protein</fullName>
    </submittedName>
</protein>
<sequence>MPSVKGKYKFNFDENAFGEECKHRLSSIKAENEEATNTFCGSSQILNSMEGAYIDSIIEVLEKVNRKTEDNLIAYNIYQFTHVDSFVRFIDDEYERSYTIFYSEVDS</sequence>
<dbReference type="Proteomes" id="UP000322997">
    <property type="component" value="Unassembled WGS sequence"/>
</dbReference>
<comment type="caution">
    <text evidence="1">The sequence shown here is derived from an EMBL/GenBank/DDBJ whole genome shotgun (WGS) entry which is preliminary data.</text>
</comment>